<gene>
    <name evidence="1" type="ORF">C900_00763</name>
</gene>
<proteinExistence type="predicted"/>
<evidence type="ECO:0000313" key="2">
    <source>
        <dbReference type="Proteomes" id="UP000011135"/>
    </source>
</evidence>
<evidence type="ECO:0000313" key="1">
    <source>
        <dbReference type="EMBL" id="ELR72802.1"/>
    </source>
</evidence>
<sequence length="50" mass="5696">MICGLTNGREAKRFCDRISIFRPLKFAFVKEVSKPVEGVGVVRYHLLVSQ</sequence>
<dbReference type="Proteomes" id="UP000011135">
    <property type="component" value="Unassembled WGS sequence"/>
</dbReference>
<keyword evidence="2" id="KW-1185">Reference proteome</keyword>
<protein>
    <submittedName>
        <fullName evidence="1">Uncharacterized protein</fullName>
    </submittedName>
</protein>
<comment type="caution">
    <text evidence="1">The sequence shown here is derived from an EMBL/GenBank/DDBJ whole genome shotgun (WGS) entry which is preliminary data.</text>
</comment>
<organism evidence="1 2">
    <name type="scientific">Fulvivirga imtechensis AK7</name>
    <dbReference type="NCBI Taxonomy" id="1237149"/>
    <lineage>
        <taxon>Bacteria</taxon>
        <taxon>Pseudomonadati</taxon>
        <taxon>Bacteroidota</taxon>
        <taxon>Cytophagia</taxon>
        <taxon>Cytophagales</taxon>
        <taxon>Fulvivirgaceae</taxon>
        <taxon>Fulvivirga</taxon>
    </lineage>
</organism>
<reference evidence="1 2" key="1">
    <citation type="submission" date="2012-12" db="EMBL/GenBank/DDBJ databases">
        <title>Genome assembly of Fulvivirga imtechensis AK7.</title>
        <authorList>
            <person name="Nupur N."/>
            <person name="Khatri I."/>
            <person name="Kumar R."/>
            <person name="Subramanian S."/>
            <person name="Pinnaka A."/>
        </authorList>
    </citation>
    <scope>NUCLEOTIDE SEQUENCE [LARGE SCALE GENOMIC DNA]</scope>
    <source>
        <strain evidence="1 2">AK7</strain>
    </source>
</reference>
<accession>L8K015</accession>
<name>L8K015_9BACT</name>
<dbReference type="EMBL" id="AMZN01000014">
    <property type="protein sequence ID" value="ELR72802.1"/>
    <property type="molecule type" value="Genomic_DNA"/>
</dbReference>
<dbReference type="AlphaFoldDB" id="L8K015"/>